<accession>A0A392UH48</accession>
<dbReference type="EMBL" id="LXQA010827972">
    <property type="protein sequence ID" value="MCI72923.1"/>
    <property type="molecule type" value="Genomic_DNA"/>
</dbReference>
<comment type="caution">
    <text evidence="2">The sequence shown here is derived from an EMBL/GenBank/DDBJ whole genome shotgun (WGS) entry which is preliminary data.</text>
</comment>
<evidence type="ECO:0000313" key="2">
    <source>
        <dbReference type="EMBL" id="MCI72923.1"/>
    </source>
</evidence>
<evidence type="ECO:0000256" key="1">
    <source>
        <dbReference type="SAM" id="MobiDB-lite"/>
    </source>
</evidence>
<dbReference type="Proteomes" id="UP000265520">
    <property type="component" value="Unassembled WGS sequence"/>
</dbReference>
<reference evidence="2 3" key="1">
    <citation type="journal article" date="2018" name="Front. Plant Sci.">
        <title>Red Clover (Trifolium pratense) and Zigzag Clover (T. medium) - A Picture of Genomic Similarities and Differences.</title>
        <authorList>
            <person name="Dluhosova J."/>
            <person name="Istvanek J."/>
            <person name="Nedelnik J."/>
            <person name="Repkova J."/>
        </authorList>
    </citation>
    <scope>NUCLEOTIDE SEQUENCE [LARGE SCALE GENOMIC DNA]</scope>
    <source>
        <strain evidence="3">cv. 10/8</strain>
        <tissue evidence="2">Leaf</tissue>
    </source>
</reference>
<keyword evidence="3" id="KW-1185">Reference proteome</keyword>
<feature type="region of interest" description="Disordered" evidence="1">
    <location>
        <begin position="1"/>
        <end position="54"/>
    </location>
</feature>
<evidence type="ECO:0000313" key="3">
    <source>
        <dbReference type="Proteomes" id="UP000265520"/>
    </source>
</evidence>
<protein>
    <submittedName>
        <fullName evidence="2">Uncharacterized protein</fullName>
    </submittedName>
</protein>
<proteinExistence type="predicted"/>
<feature type="non-terminal residue" evidence="2">
    <location>
        <position position="54"/>
    </location>
</feature>
<organism evidence="2 3">
    <name type="scientific">Trifolium medium</name>
    <dbReference type="NCBI Taxonomy" id="97028"/>
    <lineage>
        <taxon>Eukaryota</taxon>
        <taxon>Viridiplantae</taxon>
        <taxon>Streptophyta</taxon>
        <taxon>Embryophyta</taxon>
        <taxon>Tracheophyta</taxon>
        <taxon>Spermatophyta</taxon>
        <taxon>Magnoliopsida</taxon>
        <taxon>eudicotyledons</taxon>
        <taxon>Gunneridae</taxon>
        <taxon>Pentapetalae</taxon>
        <taxon>rosids</taxon>
        <taxon>fabids</taxon>
        <taxon>Fabales</taxon>
        <taxon>Fabaceae</taxon>
        <taxon>Papilionoideae</taxon>
        <taxon>50 kb inversion clade</taxon>
        <taxon>NPAAA clade</taxon>
        <taxon>Hologalegina</taxon>
        <taxon>IRL clade</taxon>
        <taxon>Trifolieae</taxon>
        <taxon>Trifolium</taxon>
    </lineage>
</organism>
<dbReference type="AlphaFoldDB" id="A0A392UH48"/>
<name>A0A392UH48_9FABA</name>
<sequence length="54" mass="5819">MHQLNSPDSSPHGHTLDKTFISTNSPSEQFTPNAGLPMSEGNNPSRSLFPSHEG</sequence>
<feature type="compositionally biased region" description="Polar residues" evidence="1">
    <location>
        <begin position="20"/>
        <end position="32"/>
    </location>
</feature>